<keyword evidence="3" id="KW-1185">Reference proteome</keyword>
<dbReference type="eggNOG" id="COG4709">
    <property type="taxonomic scope" value="Bacteria"/>
</dbReference>
<feature type="transmembrane region" description="Helical" evidence="1">
    <location>
        <begin position="102"/>
        <end position="126"/>
    </location>
</feature>
<keyword evidence="1" id="KW-1133">Transmembrane helix</keyword>
<keyword evidence="1" id="KW-0472">Membrane</keyword>
<dbReference type="OrthoDB" id="9804829at2"/>
<evidence type="ECO:0008006" key="4">
    <source>
        <dbReference type="Google" id="ProtNLM"/>
    </source>
</evidence>
<evidence type="ECO:0000313" key="3">
    <source>
        <dbReference type="Proteomes" id="UP000009885"/>
    </source>
</evidence>
<dbReference type="STRING" id="1229783.C273_04475"/>
<proteinExistence type="predicted"/>
<feature type="transmembrane region" description="Helical" evidence="1">
    <location>
        <begin position="78"/>
        <end position="95"/>
    </location>
</feature>
<keyword evidence="1" id="KW-0812">Transmembrane</keyword>
<reference evidence="2 3" key="1">
    <citation type="journal article" date="2013" name="Genome Announc.">
        <title>Genome Sequence of Staphylococcus massiliensis Strain S46, Isolated from the Surface of Healthy Human Skin.</title>
        <authorList>
            <person name="Srivastav R."/>
            <person name="Singh A."/>
            <person name="Jangir P.K."/>
            <person name="Kumari C."/>
            <person name="Muduli S."/>
            <person name="Sharma R."/>
        </authorList>
    </citation>
    <scope>NUCLEOTIDE SEQUENCE [LARGE SCALE GENOMIC DNA]</scope>
    <source>
        <strain evidence="2 3">S46</strain>
    </source>
</reference>
<sequence length="186" mass="20741">MNKEAYLATLRNHLKHISEDEKNDIIDEYHIHFLDGMRDGKSEAQISEELGHPKDIAKEMNASMAVERAHESGKVGDVGKAIIATIGLGVLNFFVITIPFMFIVGILFTIASMSVGFVTAPLFMILKGATDGFNNLMPLEVYVSLTMFGIGLIFLVIAIKAIKSFIKLCVRYLKWNIDQFKRSTKA</sequence>
<evidence type="ECO:0000313" key="2">
    <source>
        <dbReference type="EMBL" id="EKU49030.1"/>
    </source>
</evidence>
<accession>K9B5I6</accession>
<dbReference type="Pfam" id="PF22564">
    <property type="entry name" value="HAAS"/>
    <property type="match status" value="1"/>
</dbReference>
<dbReference type="PATRIC" id="fig|1229783.3.peg.902"/>
<dbReference type="Proteomes" id="UP000009885">
    <property type="component" value="Unassembled WGS sequence"/>
</dbReference>
<dbReference type="EMBL" id="AMSQ01000005">
    <property type="protein sequence ID" value="EKU49030.1"/>
    <property type="molecule type" value="Genomic_DNA"/>
</dbReference>
<organism evidence="2 3">
    <name type="scientific">Staphylococcus massiliensis S46</name>
    <dbReference type="NCBI Taxonomy" id="1229783"/>
    <lineage>
        <taxon>Bacteria</taxon>
        <taxon>Bacillati</taxon>
        <taxon>Bacillota</taxon>
        <taxon>Bacilli</taxon>
        <taxon>Bacillales</taxon>
        <taxon>Staphylococcaceae</taxon>
        <taxon>Staphylococcus</taxon>
    </lineage>
</organism>
<dbReference type="RefSeq" id="WP_009382921.1">
    <property type="nucleotide sequence ID" value="NZ_AMSQ01000005.1"/>
</dbReference>
<dbReference type="AlphaFoldDB" id="K9B5I6"/>
<evidence type="ECO:0000256" key="1">
    <source>
        <dbReference type="SAM" id="Phobius"/>
    </source>
</evidence>
<gene>
    <name evidence="2" type="ORF">C273_04475</name>
</gene>
<name>K9B5I6_9STAP</name>
<feature type="transmembrane region" description="Helical" evidence="1">
    <location>
        <begin position="141"/>
        <end position="162"/>
    </location>
</feature>
<protein>
    <recommendedName>
        <fullName evidence="4">DUF1700 domain-containing protein</fullName>
    </recommendedName>
</protein>
<comment type="caution">
    <text evidence="2">The sequence shown here is derived from an EMBL/GenBank/DDBJ whole genome shotgun (WGS) entry which is preliminary data.</text>
</comment>